<dbReference type="Pfam" id="PF11957">
    <property type="entry name" value="efThoc1"/>
    <property type="match status" value="1"/>
</dbReference>
<feature type="compositionally biased region" description="Basic and acidic residues" evidence="1">
    <location>
        <begin position="856"/>
        <end position="877"/>
    </location>
</feature>
<feature type="compositionally biased region" description="Polar residues" evidence="1">
    <location>
        <begin position="843"/>
        <end position="855"/>
    </location>
</feature>
<keyword evidence="3" id="KW-1185">Reference proteome</keyword>
<dbReference type="GO" id="GO:0006406">
    <property type="term" value="P:mRNA export from nucleus"/>
    <property type="evidence" value="ECO:0007669"/>
    <property type="project" value="TreeGrafter"/>
</dbReference>
<name>A0A5N5QQ64_9AGAM</name>
<accession>A0A5N5QQ64</accession>
<dbReference type="PANTHER" id="PTHR13265:SF0">
    <property type="entry name" value="HPR1"/>
    <property type="match status" value="1"/>
</dbReference>
<dbReference type="OrthoDB" id="9402762at2759"/>
<dbReference type="InterPro" id="IPR021861">
    <property type="entry name" value="THO_THOC1"/>
</dbReference>
<dbReference type="AlphaFoldDB" id="A0A5N5QQ64"/>
<comment type="caution">
    <text evidence="2">The sequence shown here is derived from an EMBL/GenBank/DDBJ whole genome shotgun (WGS) entry which is preliminary data.</text>
</comment>
<feature type="compositionally biased region" description="Basic and acidic residues" evidence="1">
    <location>
        <begin position="819"/>
        <end position="837"/>
    </location>
</feature>
<feature type="region of interest" description="Disordered" evidence="1">
    <location>
        <begin position="211"/>
        <end position="283"/>
    </location>
</feature>
<feature type="region of interest" description="Disordered" evidence="1">
    <location>
        <begin position="490"/>
        <end position="511"/>
    </location>
</feature>
<proteinExistence type="predicted"/>
<protein>
    <submittedName>
        <fullName evidence="2">EfThoc1 domain-containing protein</fullName>
    </submittedName>
</protein>
<dbReference type="Proteomes" id="UP000383932">
    <property type="component" value="Unassembled WGS sequence"/>
</dbReference>
<dbReference type="PANTHER" id="PTHR13265">
    <property type="entry name" value="THO COMPLEX SUBUNIT 1"/>
    <property type="match status" value="1"/>
</dbReference>
<feature type="region of interest" description="Disordered" evidence="1">
    <location>
        <begin position="819"/>
        <end position="892"/>
    </location>
</feature>
<reference evidence="2 3" key="1">
    <citation type="journal article" date="2019" name="Fungal Biol. Biotechnol.">
        <title>Draft genome sequence of fastidious pathogen Ceratobasidium theobromae, which causes vascular-streak dieback in Theobroma cacao.</title>
        <authorList>
            <person name="Ali S.S."/>
            <person name="Asman A."/>
            <person name="Shao J."/>
            <person name="Firmansyah A.P."/>
            <person name="Susilo A.W."/>
            <person name="Rosmana A."/>
            <person name="McMahon P."/>
            <person name="Junaid M."/>
            <person name="Guest D."/>
            <person name="Kheng T.Y."/>
            <person name="Meinhardt L.W."/>
            <person name="Bailey B.A."/>
        </authorList>
    </citation>
    <scope>NUCLEOTIDE SEQUENCE [LARGE SCALE GENOMIC DNA]</scope>
    <source>
        <strain evidence="2 3">CT2</strain>
    </source>
</reference>
<feature type="compositionally biased region" description="Polar residues" evidence="1">
    <location>
        <begin position="268"/>
        <end position="278"/>
    </location>
</feature>
<dbReference type="GO" id="GO:0000445">
    <property type="term" value="C:THO complex part of transcription export complex"/>
    <property type="evidence" value="ECO:0007669"/>
    <property type="project" value="TreeGrafter"/>
</dbReference>
<feature type="compositionally biased region" description="Pro residues" evidence="1">
    <location>
        <begin position="494"/>
        <end position="511"/>
    </location>
</feature>
<sequence length="892" mass="98242">MDIHARYASKFECFDRTLQKATEILEDAISNLIREELGQIPVAAKDRLEWEYVIRANIWDHIAKEGELTAPETRQAYFKELFTKLDVALVYTELGRFSSSRKRNSRDEFCSQEACNWQFVLEVLEEVLDGHTVDSCVTIFDWVEKRSSRLLKGMIPSKGKALVVLRTLNALKARAARTGFAGRILAFQSGIFDITERSGVNLQGELGSTWTGIAIPPPNDGKSAEEVGESATKTEDGDQMEGVESTEQAASAGNGDHKPATETKASTDTKPSSRTSGPKISAAEQRRNLYNTFWQLQMFFANPLVFAEGVSAQVAEANGITSDADKSTDLKPADVFTAFKKAVDVVIPVLSERTRKDNALMGRESKGSSAPVVGVKRKRTASAGVRRIRDQVDDENAREVELEQPSPEDLDLDKYFFAKFLTSPDLLDLELADTNFRRQILFQLMIMLKHILLAVQYAKPPPTQPIPAQPPVPQQPTNTSAMLIPNAKSLAAKQPPPPTPTPTPAPAPAPPALTPAALAAQQRRKRLMGDIVLPIEDEQWARRLMSSCLDEWHATGAGNVREMFTREEHWVDWKNTMCPPFEKRGFREKDYLEGARKSREDMIFRPLNVWRNPLGSASLTAVWDSKYNGPEDLEDVVRPPSMQKFENLNKSINIQIQRAEAAIAAENALRNPTLAQPSPAPSQPAPDSSANLSPPVKTEGDPGTPAPGTPKPVAKSLATLGVPPKPNIPSRSGTPVPMAQHQSAAIIARPSDEELPRAPKPAPKLTPKQRMLEEHQLTKTKICWQALRAASLLGHGRVFNQIGLGSVELLIQEIEKDKKKYEDDRAKRLSAKAEEATKAATPGGQTENEKPSNGSDKPEAEPEKGQVEKIETEKVGAERAATTKVETMEVDA</sequence>
<feature type="region of interest" description="Disordered" evidence="1">
    <location>
        <begin position="672"/>
        <end position="766"/>
    </location>
</feature>
<evidence type="ECO:0000313" key="2">
    <source>
        <dbReference type="EMBL" id="KAB5593912.1"/>
    </source>
</evidence>
<evidence type="ECO:0000313" key="3">
    <source>
        <dbReference type="Proteomes" id="UP000383932"/>
    </source>
</evidence>
<organism evidence="2 3">
    <name type="scientific">Ceratobasidium theobromae</name>
    <dbReference type="NCBI Taxonomy" id="1582974"/>
    <lineage>
        <taxon>Eukaryota</taxon>
        <taxon>Fungi</taxon>
        <taxon>Dikarya</taxon>
        <taxon>Basidiomycota</taxon>
        <taxon>Agaricomycotina</taxon>
        <taxon>Agaricomycetes</taxon>
        <taxon>Cantharellales</taxon>
        <taxon>Ceratobasidiaceae</taxon>
        <taxon>Ceratobasidium</taxon>
    </lineage>
</organism>
<gene>
    <name evidence="2" type="ORF">CTheo_2638</name>
</gene>
<feature type="compositionally biased region" description="Basic and acidic residues" evidence="1">
    <location>
        <begin position="255"/>
        <end position="267"/>
    </location>
</feature>
<dbReference type="EMBL" id="SSOP01000028">
    <property type="protein sequence ID" value="KAB5593912.1"/>
    <property type="molecule type" value="Genomic_DNA"/>
</dbReference>
<evidence type="ECO:0000256" key="1">
    <source>
        <dbReference type="SAM" id="MobiDB-lite"/>
    </source>
</evidence>